<gene>
    <name evidence="2" type="ORF">Syun_006104</name>
</gene>
<sequence>MALVGEQCTQCGAPMEHQISNAHWNSSGKGRREDEKEENKRDKRRGDGGDGVTDMKGNWWGEGGEDKGSRMGRTGGRKEWEEQMKF</sequence>
<protein>
    <submittedName>
        <fullName evidence="2">Uncharacterized protein</fullName>
    </submittedName>
</protein>
<dbReference type="AlphaFoldDB" id="A0AAP0KVZ8"/>
<evidence type="ECO:0000256" key="1">
    <source>
        <dbReference type="SAM" id="MobiDB-lite"/>
    </source>
</evidence>
<feature type="compositionally biased region" description="Basic and acidic residues" evidence="1">
    <location>
        <begin position="76"/>
        <end position="86"/>
    </location>
</feature>
<name>A0AAP0KVZ8_9MAGN</name>
<keyword evidence="3" id="KW-1185">Reference proteome</keyword>
<dbReference type="Proteomes" id="UP001420932">
    <property type="component" value="Unassembled WGS sequence"/>
</dbReference>
<feature type="compositionally biased region" description="Basic and acidic residues" evidence="1">
    <location>
        <begin position="30"/>
        <end position="48"/>
    </location>
</feature>
<comment type="caution">
    <text evidence="2">The sequence shown here is derived from an EMBL/GenBank/DDBJ whole genome shotgun (WGS) entry which is preliminary data.</text>
</comment>
<feature type="compositionally biased region" description="Polar residues" evidence="1">
    <location>
        <begin position="18"/>
        <end position="27"/>
    </location>
</feature>
<proteinExistence type="predicted"/>
<feature type="region of interest" description="Disordered" evidence="1">
    <location>
        <begin position="1"/>
        <end position="86"/>
    </location>
</feature>
<dbReference type="EMBL" id="JBBNAF010000003">
    <property type="protein sequence ID" value="KAK9159763.1"/>
    <property type="molecule type" value="Genomic_DNA"/>
</dbReference>
<organism evidence="2 3">
    <name type="scientific">Stephania yunnanensis</name>
    <dbReference type="NCBI Taxonomy" id="152371"/>
    <lineage>
        <taxon>Eukaryota</taxon>
        <taxon>Viridiplantae</taxon>
        <taxon>Streptophyta</taxon>
        <taxon>Embryophyta</taxon>
        <taxon>Tracheophyta</taxon>
        <taxon>Spermatophyta</taxon>
        <taxon>Magnoliopsida</taxon>
        <taxon>Ranunculales</taxon>
        <taxon>Menispermaceae</taxon>
        <taxon>Menispermoideae</taxon>
        <taxon>Cissampelideae</taxon>
        <taxon>Stephania</taxon>
    </lineage>
</organism>
<reference evidence="2 3" key="1">
    <citation type="submission" date="2024-01" db="EMBL/GenBank/DDBJ databases">
        <title>Genome assemblies of Stephania.</title>
        <authorList>
            <person name="Yang L."/>
        </authorList>
    </citation>
    <scope>NUCLEOTIDE SEQUENCE [LARGE SCALE GENOMIC DNA]</scope>
    <source>
        <strain evidence="2">YNDBR</strain>
        <tissue evidence="2">Leaf</tissue>
    </source>
</reference>
<evidence type="ECO:0000313" key="3">
    <source>
        <dbReference type="Proteomes" id="UP001420932"/>
    </source>
</evidence>
<accession>A0AAP0KVZ8</accession>
<evidence type="ECO:0000313" key="2">
    <source>
        <dbReference type="EMBL" id="KAK9159763.1"/>
    </source>
</evidence>